<dbReference type="InterPro" id="IPR001444">
    <property type="entry name" value="Flag_bb_rod_N"/>
</dbReference>
<evidence type="ECO:0000259" key="2">
    <source>
        <dbReference type="Pfam" id="PF22692"/>
    </source>
</evidence>
<dbReference type="GO" id="GO:0071978">
    <property type="term" value="P:bacterial-type flagellum-dependent swarming motility"/>
    <property type="evidence" value="ECO:0007669"/>
    <property type="project" value="TreeGrafter"/>
</dbReference>
<dbReference type="InterPro" id="IPR053967">
    <property type="entry name" value="LlgE_F_G-like_D1"/>
</dbReference>
<evidence type="ECO:0000313" key="3">
    <source>
        <dbReference type="EMBL" id="GAG32549.1"/>
    </source>
</evidence>
<sequence>MKSLQIAATGMMAQELNVEVISNNIANMRTTGFKRLRAEFQDLLYQDLRRVGSASSDSGTTVPTGIQLGFGVKTGATSRIMSQGNMTNTEKELDLAIRGEGFFAISLPSGQTAYTRDGSFELDPQGQLVTLDGYQVQPGITIPDNASSITINRTGGVEVIVGDDNTPQEVG</sequence>
<dbReference type="EMBL" id="BARS01042785">
    <property type="protein sequence ID" value="GAG32549.1"/>
    <property type="molecule type" value="Genomic_DNA"/>
</dbReference>
<proteinExistence type="predicted"/>
<feature type="non-terminal residue" evidence="3">
    <location>
        <position position="171"/>
    </location>
</feature>
<dbReference type="Pfam" id="PF22692">
    <property type="entry name" value="LlgE_F_G_D1"/>
    <property type="match status" value="1"/>
</dbReference>
<evidence type="ECO:0000259" key="1">
    <source>
        <dbReference type="Pfam" id="PF00460"/>
    </source>
</evidence>
<dbReference type="InterPro" id="IPR037925">
    <property type="entry name" value="FlgE/F/G-like"/>
</dbReference>
<dbReference type="PROSITE" id="PS00588">
    <property type="entry name" value="FLAGELLA_BB_ROD"/>
    <property type="match status" value="1"/>
</dbReference>
<feature type="domain" description="Flagellar hook protein FlgE/F/G-like D1" evidence="2">
    <location>
        <begin position="96"/>
        <end position="159"/>
    </location>
</feature>
<name>X0WNL0_9ZZZZ</name>
<dbReference type="NCBIfam" id="TIGR03506">
    <property type="entry name" value="FlgEFG_subfam"/>
    <property type="match status" value="1"/>
</dbReference>
<dbReference type="InterPro" id="IPR019776">
    <property type="entry name" value="Flagellar_basal_body_rod_CS"/>
</dbReference>
<dbReference type="SUPFAM" id="SSF117143">
    <property type="entry name" value="Flagellar hook protein flgE"/>
    <property type="match status" value="1"/>
</dbReference>
<dbReference type="InterPro" id="IPR020013">
    <property type="entry name" value="Flagellar_FlgE/F/G"/>
</dbReference>
<dbReference type="AlphaFoldDB" id="X0WNL0"/>
<dbReference type="GO" id="GO:0009288">
    <property type="term" value="C:bacterial-type flagellum"/>
    <property type="evidence" value="ECO:0007669"/>
    <property type="project" value="TreeGrafter"/>
</dbReference>
<comment type="caution">
    <text evidence="3">The sequence shown here is derived from an EMBL/GenBank/DDBJ whole genome shotgun (WGS) entry which is preliminary data.</text>
</comment>
<dbReference type="PANTHER" id="PTHR30435">
    <property type="entry name" value="FLAGELLAR PROTEIN"/>
    <property type="match status" value="1"/>
</dbReference>
<protein>
    <submittedName>
        <fullName evidence="3">Uncharacterized protein</fullName>
    </submittedName>
</protein>
<feature type="domain" description="Flagellar basal body rod protein N-terminal" evidence="1">
    <location>
        <begin position="4"/>
        <end position="34"/>
    </location>
</feature>
<dbReference type="Pfam" id="PF00460">
    <property type="entry name" value="Flg_bb_rod"/>
    <property type="match status" value="1"/>
</dbReference>
<dbReference type="PANTHER" id="PTHR30435:SF19">
    <property type="entry name" value="FLAGELLAR BASAL-BODY ROD PROTEIN FLGG"/>
    <property type="match status" value="1"/>
</dbReference>
<accession>X0WNL0</accession>
<organism evidence="3">
    <name type="scientific">marine sediment metagenome</name>
    <dbReference type="NCBI Taxonomy" id="412755"/>
    <lineage>
        <taxon>unclassified sequences</taxon>
        <taxon>metagenomes</taxon>
        <taxon>ecological metagenomes</taxon>
    </lineage>
</organism>
<reference evidence="3" key="1">
    <citation type="journal article" date="2014" name="Front. Microbiol.">
        <title>High frequency of phylogenetically diverse reductive dehalogenase-homologous genes in deep subseafloor sedimentary metagenomes.</title>
        <authorList>
            <person name="Kawai M."/>
            <person name="Futagami T."/>
            <person name="Toyoda A."/>
            <person name="Takaki Y."/>
            <person name="Nishi S."/>
            <person name="Hori S."/>
            <person name="Arai W."/>
            <person name="Tsubouchi T."/>
            <person name="Morono Y."/>
            <person name="Uchiyama I."/>
            <person name="Ito T."/>
            <person name="Fujiyama A."/>
            <person name="Inagaki F."/>
            <person name="Takami H."/>
        </authorList>
    </citation>
    <scope>NUCLEOTIDE SEQUENCE</scope>
    <source>
        <strain evidence="3">Expedition CK06-06</strain>
    </source>
</reference>
<gene>
    <name evidence="3" type="ORF">S01H1_64869</name>
</gene>